<feature type="repeat" description="PPR" evidence="2">
    <location>
        <begin position="152"/>
        <end position="186"/>
    </location>
</feature>
<dbReference type="Proteomes" id="UP000734854">
    <property type="component" value="Unassembled WGS sequence"/>
</dbReference>
<evidence type="ECO:0008006" key="5">
    <source>
        <dbReference type="Google" id="ProtNLM"/>
    </source>
</evidence>
<feature type="repeat" description="PPR" evidence="2">
    <location>
        <begin position="354"/>
        <end position="384"/>
    </location>
</feature>
<feature type="repeat" description="PPR" evidence="2">
    <location>
        <begin position="319"/>
        <end position="353"/>
    </location>
</feature>
<protein>
    <recommendedName>
        <fullName evidence="5">Pentatricopeptide repeat-containing protein</fullName>
    </recommendedName>
</protein>
<feature type="repeat" description="PPR" evidence="2">
    <location>
        <begin position="385"/>
        <end position="419"/>
    </location>
</feature>
<dbReference type="FunFam" id="1.25.40.10:FF:000427">
    <property type="entry name" value="Pentatricopeptide repeat-containing protein chloroplastic"/>
    <property type="match status" value="1"/>
</dbReference>
<evidence type="ECO:0000256" key="2">
    <source>
        <dbReference type="PROSITE-ProRule" id="PRU00708"/>
    </source>
</evidence>
<feature type="repeat" description="PPR" evidence="2">
    <location>
        <begin position="51"/>
        <end position="85"/>
    </location>
</feature>
<dbReference type="FunFam" id="1.25.40.10:FF:000184">
    <property type="entry name" value="Pentatricopeptide repeat-containing protein, chloroplastic"/>
    <property type="match status" value="1"/>
</dbReference>
<keyword evidence="1" id="KW-0677">Repeat</keyword>
<sequence length="587" mass="65573">MEASRKLHGHLTVTGSYGHSHLVSKVLLSYALSPPHLPLALRLFDRIQAPNTFLWNTMIRGFAQSDAPGTAVAFYGRMRRQGVPIDHMTFPFALKACARVPAAGEGSQIHADCLKFGFPSDIFVSNSLIHMYSACGDVSLASKVFDEMPERNLVSWNSLICACSQHGRLRAALHLFESMRMQGIKADKVTMVKVVSACTHLGAWDLAESMVEYIRENDIEVDVYLGNTLIDYYGRRGMVEHARRVFEEMTNHNIVTLNAMITTYAKAGDLVSARRMFDTIPERDLISWSSMITGYSQANHFSKALSLFRQMQKDNIRPDEVVIASVLSACAHLGMLDLGRWLHDYMRKNNIRVDIYAANSLIDMYAKCGSIMDAFEVFKGMDKRDTMSWNIIMLGLATNGYADRVLRVFSDMLSEGFRPDDGSFLAILVACAHSGLVEKGLEYFDCMKKDFGLEPQMKHYGCVVGLLSRSGELNKAYNFIKEMPFTPDPIVWRTLLAACCTHGNVDLAEIAMEKLNELDPNNSGNYVLLSNTYAMANRWCDATDVRGKMECSEVQKVPGCSSIEVINLAHKPTATELPRATKQKVIA</sequence>
<name>A0A8J5C2B8_ZINOF</name>
<dbReference type="EMBL" id="JACMSC010000063">
    <property type="protein sequence ID" value="KAG6467357.1"/>
    <property type="molecule type" value="Genomic_DNA"/>
</dbReference>
<dbReference type="AlphaFoldDB" id="A0A8J5C2B8"/>
<dbReference type="GO" id="GO:0003723">
    <property type="term" value="F:RNA binding"/>
    <property type="evidence" value="ECO:0007669"/>
    <property type="project" value="InterPro"/>
</dbReference>
<dbReference type="FunFam" id="1.25.40.10:FF:000348">
    <property type="entry name" value="Pentatricopeptide repeat-containing protein chloroplastic"/>
    <property type="match status" value="1"/>
</dbReference>
<keyword evidence="4" id="KW-1185">Reference proteome</keyword>
<reference evidence="3 4" key="1">
    <citation type="submission" date="2020-08" db="EMBL/GenBank/DDBJ databases">
        <title>Plant Genome Project.</title>
        <authorList>
            <person name="Zhang R.-G."/>
        </authorList>
    </citation>
    <scope>NUCLEOTIDE SEQUENCE [LARGE SCALE GENOMIC DNA]</scope>
    <source>
        <tissue evidence="3">Rhizome</tissue>
    </source>
</reference>
<feature type="repeat" description="PPR" evidence="2">
    <location>
        <begin position="222"/>
        <end position="256"/>
    </location>
</feature>
<dbReference type="InterPro" id="IPR002885">
    <property type="entry name" value="PPR_rpt"/>
</dbReference>
<dbReference type="InterPro" id="IPR046848">
    <property type="entry name" value="E_motif"/>
</dbReference>
<dbReference type="NCBIfam" id="TIGR00756">
    <property type="entry name" value="PPR"/>
    <property type="match status" value="8"/>
</dbReference>
<evidence type="ECO:0000313" key="4">
    <source>
        <dbReference type="Proteomes" id="UP000734854"/>
    </source>
</evidence>
<dbReference type="PROSITE" id="PS51375">
    <property type="entry name" value="PPR"/>
    <property type="match status" value="8"/>
</dbReference>
<feature type="repeat" description="PPR" evidence="2">
    <location>
        <begin position="121"/>
        <end position="151"/>
    </location>
</feature>
<evidence type="ECO:0000256" key="1">
    <source>
        <dbReference type="ARBA" id="ARBA00022737"/>
    </source>
</evidence>
<dbReference type="Pfam" id="PF01535">
    <property type="entry name" value="PPR"/>
    <property type="match status" value="5"/>
</dbReference>
<dbReference type="Pfam" id="PF20431">
    <property type="entry name" value="E_motif"/>
    <property type="match status" value="1"/>
</dbReference>
<accession>A0A8J5C2B8</accession>
<dbReference type="InterPro" id="IPR046960">
    <property type="entry name" value="PPR_At4g14850-like_plant"/>
</dbReference>
<dbReference type="Pfam" id="PF13041">
    <property type="entry name" value="PPR_2"/>
    <property type="match status" value="3"/>
</dbReference>
<dbReference type="PANTHER" id="PTHR47926:SF440">
    <property type="entry name" value="REPEAT-CONTAINING PROTEIN, PUTATIVE-RELATED"/>
    <property type="match status" value="1"/>
</dbReference>
<gene>
    <name evidence="3" type="ORF">ZIOFF_074830</name>
</gene>
<organism evidence="3 4">
    <name type="scientific">Zingiber officinale</name>
    <name type="common">Ginger</name>
    <name type="synonym">Amomum zingiber</name>
    <dbReference type="NCBI Taxonomy" id="94328"/>
    <lineage>
        <taxon>Eukaryota</taxon>
        <taxon>Viridiplantae</taxon>
        <taxon>Streptophyta</taxon>
        <taxon>Embryophyta</taxon>
        <taxon>Tracheophyta</taxon>
        <taxon>Spermatophyta</taxon>
        <taxon>Magnoliopsida</taxon>
        <taxon>Liliopsida</taxon>
        <taxon>Zingiberales</taxon>
        <taxon>Zingiberaceae</taxon>
        <taxon>Zingiber</taxon>
    </lineage>
</organism>
<dbReference type="GO" id="GO:0009451">
    <property type="term" value="P:RNA modification"/>
    <property type="evidence" value="ECO:0007669"/>
    <property type="project" value="InterPro"/>
</dbReference>
<feature type="repeat" description="PPR" evidence="2">
    <location>
        <begin position="284"/>
        <end position="318"/>
    </location>
</feature>
<dbReference type="OrthoDB" id="185373at2759"/>
<proteinExistence type="predicted"/>
<dbReference type="PANTHER" id="PTHR47926">
    <property type="entry name" value="PENTATRICOPEPTIDE REPEAT-CONTAINING PROTEIN"/>
    <property type="match status" value="1"/>
</dbReference>
<comment type="caution">
    <text evidence="3">The sequence shown here is derived from an EMBL/GenBank/DDBJ whole genome shotgun (WGS) entry which is preliminary data.</text>
</comment>
<evidence type="ECO:0000313" key="3">
    <source>
        <dbReference type="EMBL" id="KAG6467357.1"/>
    </source>
</evidence>